<dbReference type="EMBL" id="RAQU01000008">
    <property type="protein sequence ID" value="RKK05916.1"/>
    <property type="molecule type" value="Genomic_DNA"/>
</dbReference>
<comment type="caution">
    <text evidence="8">The sequence shown here is derived from an EMBL/GenBank/DDBJ whole genome shotgun (WGS) entry which is preliminary data.</text>
</comment>
<comment type="subcellular location">
    <subcellularLocation>
        <location evidence="1">Membrane</location>
        <topology evidence="1">Multi-pass membrane protein</topology>
    </subcellularLocation>
</comment>
<feature type="transmembrane region" description="Helical" evidence="6">
    <location>
        <begin position="303"/>
        <end position="324"/>
    </location>
</feature>
<protein>
    <submittedName>
        <fullName evidence="8">MFS transporter</fullName>
    </submittedName>
</protein>
<dbReference type="Proteomes" id="UP000274097">
    <property type="component" value="Unassembled WGS sequence"/>
</dbReference>
<dbReference type="SUPFAM" id="SSF103473">
    <property type="entry name" value="MFS general substrate transporter"/>
    <property type="match status" value="1"/>
</dbReference>
<sequence length="454" mass="46519">MAADRATPHQVSLPALLAVLVSVSISTLDISLTNTALPAIARDIGAASATSIWVVNVYYLVVVASLLPLAALGEIFGHRRVFIAGILVFMVGSLASGLAWSLPTLVAARAVLGLGAAAISAVTPALIRFIYPPQHLGRGLGVYALVVGVAFTAGPTIAAAVLAVANWPWLYLVNLPVGLVATGLTLRSLPATERNARPFDGLSATLCAALFALILTGLSGLAHQVAWIWILAAWIGAAFCGYALLQREAGRPAPILAVDLFRRPLFSLSSATSVCAFAVQGLAFVVLPFWLHTGLGFSQSETGLLITPWPATLAVMALIAAPLADRHSPGLLGGGGLLILCGGMASLALLPSHPTPLDIAWRMSLCGVGFGFFQAPNMKAIMASAPRERSGGASGIVATSRLLGQAIGAALVALCLSASPAGGALMAVWVGCCIAILGSLMSLSRLLPAVRGRV</sequence>
<dbReference type="InterPro" id="IPR011701">
    <property type="entry name" value="MFS"/>
</dbReference>
<feature type="transmembrane region" description="Helical" evidence="6">
    <location>
        <begin position="12"/>
        <end position="32"/>
    </location>
</feature>
<evidence type="ECO:0000259" key="7">
    <source>
        <dbReference type="PROSITE" id="PS50850"/>
    </source>
</evidence>
<feature type="transmembrane region" description="Helical" evidence="6">
    <location>
        <begin position="81"/>
        <end position="100"/>
    </location>
</feature>
<evidence type="ECO:0000256" key="1">
    <source>
        <dbReference type="ARBA" id="ARBA00004141"/>
    </source>
</evidence>
<feature type="transmembrane region" description="Helical" evidence="6">
    <location>
        <begin position="106"/>
        <end position="130"/>
    </location>
</feature>
<feature type="transmembrane region" description="Helical" evidence="6">
    <location>
        <begin position="331"/>
        <end position="353"/>
    </location>
</feature>
<dbReference type="AlphaFoldDB" id="A0A3A9JPV4"/>
<evidence type="ECO:0000256" key="6">
    <source>
        <dbReference type="SAM" id="Phobius"/>
    </source>
</evidence>
<organism evidence="8 11">
    <name type="scientific">Teichococcus wenyumeiae</name>
    <dbReference type="NCBI Taxonomy" id="2478470"/>
    <lineage>
        <taxon>Bacteria</taxon>
        <taxon>Pseudomonadati</taxon>
        <taxon>Pseudomonadota</taxon>
        <taxon>Alphaproteobacteria</taxon>
        <taxon>Acetobacterales</taxon>
        <taxon>Roseomonadaceae</taxon>
        <taxon>Roseomonas</taxon>
    </lineage>
</organism>
<evidence type="ECO:0000313" key="11">
    <source>
        <dbReference type="Proteomes" id="UP000278036"/>
    </source>
</evidence>
<gene>
    <name evidence="8" type="ORF">D6Z83_01910</name>
    <name evidence="9" type="ORF">EBE87_05695</name>
</gene>
<feature type="transmembrane region" description="Helical" evidence="6">
    <location>
        <begin position="142"/>
        <end position="163"/>
    </location>
</feature>
<dbReference type="InterPro" id="IPR036259">
    <property type="entry name" value="MFS_trans_sf"/>
</dbReference>
<evidence type="ECO:0000256" key="5">
    <source>
        <dbReference type="ARBA" id="ARBA00023136"/>
    </source>
</evidence>
<dbReference type="PROSITE" id="PS50850">
    <property type="entry name" value="MFS"/>
    <property type="match status" value="1"/>
</dbReference>
<dbReference type="Gene3D" id="1.20.1720.10">
    <property type="entry name" value="Multidrug resistance protein D"/>
    <property type="match status" value="1"/>
</dbReference>
<evidence type="ECO:0000313" key="9">
    <source>
        <dbReference type="EMBL" id="RMI26168.1"/>
    </source>
</evidence>
<feature type="domain" description="Major facilitator superfamily (MFS) profile" evidence="7">
    <location>
        <begin position="15"/>
        <end position="450"/>
    </location>
</feature>
<evidence type="ECO:0000313" key="8">
    <source>
        <dbReference type="EMBL" id="RKK05916.1"/>
    </source>
</evidence>
<evidence type="ECO:0000256" key="4">
    <source>
        <dbReference type="ARBA" id="ARBA00022989"/>
    </source>
</evidence>
<dbReference type="GO" id="GO:0016020">
    <property type="term" value="C:membrane"/>
    <property type="evidence" value="ECO:0007669"/>
    <property type="project" value="UniProtKB-SubCell"/>
</dbReference>
<dbReference type="GO" id="GO:0022857">
    <property type="term" value="F:transmembrane transporter activity"/>
    <property type="evidence" value="ECO:0007669"/>
    <property type="project" value="InterPro"/>
</dbReference>
<feature type="transmembrane region" description="Helical" evidence="6">
    <location>
        <begin position="427"/>
        <end position="447"/>
    </location>
</feature>
<accession>A0A3A9JPV4</accession>
<keyword evidence="2" id="KW-0813">Transport</keyword>
<feature type="transmembrane region" description="Helical" evidence="6">
    <location>
        <begin position="359"/>
        <end position="381"/>
    </location>
</feature>
<dbReference type="Gene3D" id="1.20.1250.20">
    <property type="entry name" value="MFS general substrate transporter like domains"/>
    <property type="match status" value="1"/>
</dbReference>
<reference evidence="8 11" key="1">
    <citation type="submission" date="2018-09" db="EMBL/GenBank/DDBJ databases">
        <title>Roseomonas sp. nov., isolated from feces of Tibetan antelopes in the Qinghai-Tibet plateau, China.</title>
        <authorList>
            <person name="Tian Z."/>
        </authorList>
    </citation>
    <scope>NUCLEOTIDE SEQUENCE [LARGE SCALE GENOMIC DNA]</scope>
    <source>
        <strain evidence="9 10">Z23</strain>
        <strain evidence="8 11">Z24</strain>
    </source>
</reference>
<feature type="transmembrane region" description="Helical" evidence="6">
    <location>
        <begin position="44"/>
        <end position="69"/>
    </location>
</feature>
<dbReference type="OrthoDB" id="9812221at2"/>
<keyword evidence="4 6" id="KW-1133">Transmembrane helix</keyword>
<dbReference type="EMBL" id="RFLX01000003">
    <property type="protein sequence ID" value="RMI26168.1"/>
    <property type="molecule type" value="Genomic_DNA"/>
</dbReference>
<feature type="transmembrane region" description="Helical" evidence="6">
    <location>
        <begin position="226"/>
        <end position="245"/>
    </location>
</feature>
<evidence type="ECO:0000256" key="2">
    <source>
        <dbReference type="ARBA" id="ARBA00022448"/>
    </source>
</evidence>
<dbReference type="CDD" id="cd17321">
    <property type="entry name" value="MFS_MMR_MDR_like"/>
    <property type="match status" value="1"/>
</dbReference>
<dbReference type="InterPro" id="IPR020846">
    <property type="entry name" value="MFS_dom"/>
</dbReference>
<keyword evidence="3 6" id="KW-0812">Transmembrane</keyword>
<dbReference type="InParanoid" id="A0A3A9JPV4"/>
<feature type="transmembrane region" description="Helical" evidence="6">
    <location>
        <begin position="402"/>
        <end position="421"/>
    </location>
</feature>
<name>A0A3A9JPV4_9PROT</name>
<dbReference type="Proteomes" id="UP000278036">
    <property type="component" value="Unassembled WGS sequence"/>
</dbReference>
<feature type="transmembrane region" description="Helical" evidence="6">
    <location>
        <begin position="265"/>
        <end position="291"/>
    </location>
</feature>
<feature type="transmembrane region" description="Helical" evidence="6">
    <location>
        <begin position="201"/>
        <end position="220"/>
    </location>
</feature>
<evidence type="ECO:0000313" key="10">
    <source>
        <dbReference type="Proteomes" id="UP000274097"/>
    </source>
</evidence>
<dbReference type="Pfam" id="PF07690">
    <property type="entry name" value="MFS_1"/>
    <property type="match status" value="1"/>
</dbReference>
<dbReference type="PANTHER" id="PTHR42718">
    <property type="entry name" value="MAJOR FACILITATOR SUPERFAMILY MULTIDRUG TRANSPORTER MFSC"/>
    <property type="match status" value="1"/>
</dbReference>
<dbReference type="PANTHER" id="PTHR42718:SF9">
    <property type="entry name" value="MAJOR FACILITATOR SUPERFAMILY MULTIDRUG TRANSPORTER MFSC"/>
    <property type="match status" value="1"/>
</dbReference>
<keyword evidence="10" id="KW-1185">Reference proteome</keyword>
<keyword evidence="5 6" id="KW-0472">Membrane</keyword>
<proteinExistence type="predicted"/>
<feature type="transmembrane region" description="Helical" evidence="6">
    <location>
        <begin position="169"/>
        <end position="189"/>
    </location>
</feature>
<evidence type="ECO:0000256" key="3">
    <source>
        <dbReference type="ARBA" id="ARBA00022692"/>
    </source>
</evidence>